<sequence length="234" mass="25300">FADVCEDGEIDDEEAEELLEDVFKLLVGAFIFPFDSGSSSAENDDEVFNISDMELEPKYEYKSQPKEAYLAKNEYFNIKTAVLKASAKAEAKGNIFENRKLNPNLRLGIEEEMKMVEFSAETKKFGNKELGVQFDGNVGGLKEKAELGGDFGEHGEHGKFNCYAKGAAIATIFDATANQKLTIFGCEVAIEETGYLGGLGLDVEGGIVESKLKFKIKGSAIIGGGFSISVGAAD</sequence>
<dbReference type="EMBL" id="SGKU01000004">
    <property type="protein sequence ID" value="NFA41532.1"/>
    <property type="molecule type" value="Genomic_DNA"/>
</dbReference>
<accession>A0A6M0SK05</accession>
<comment type="caution">
    <text evidence="1">The sequence shown here is derived from an EMBL/GenBank/DDBJ whole genome shotgun (WGS) entry which is preliminary data.</text>
</comment>
<evidence type="ECO:0000313" key="1">
    <source>
        <dbReference type="EMBL" id="NFA41532.1"/>
    </source>
</evidence>
<dbReference type="AlphaFoldDB" id="A0A6M0SK05"/>
<protein>
    <submittedName>
        <fullName evidence="1">Uncharacterized protein</fullName>
    </submittedName>
</protein>
<dbReference type="Proteomes" id="UP000472355">
    <property type="component" value="Unassembled WGS sequence"/>
</dbReference>
<reference evidence="1 2" key="1">
    <citation type="submission" date="2019-02" db="EMBL/GenBank/DDBJ databases">
        <title>Genome sequencing of Clostridium botulinum clinical isolates.</title>
        <authorList>
            <person name="Brunt J."/>
            <person name="Van Vliet A.H.M."/>
            <person name="Stringer S.C."/>
            <person name="Grant K.A."/>
            <person name="Carter A.C."/>
            <person name="Peck M.W."/>
        </authorList>
    </citation>
    <scope>NUCLEOTIDE SEQUENCE [LARGE SCALE GENOMIC DNA]</scope>
    <source>
        <strain evidence="1 2">H113700579</strain>
    </source>
</reference>
<proteinExistence type="predicted"/>
<feature type="non-terminal residue" evidence="1">
    <location>
        <position position="1"/>
    </location>
</feature>
<organism evidence="1 2">
    <name type="scientific">Clostridium botulinum</name>
    <dbReference type="NCBI Taxonomy" id="1491"/>
    <lineage>
        <taxon>Bacteria</taxon>
        <taxon>Bacillati</taxon>
        <taxon>Bacillota</taxon>
        <taxon>Clostridia</taxon>
        <taxon>Eubacteriales</taxon>
        <taxon>Clostridiaceae</taxon>
        <taxon>Clostridium</taxon>
    </lineage>
</organism>
<name>A0A6M0SK05_CLOBO</name>
<evidence type="ECO:0000313" key="2">
    <source>
        <dbReference type="Proteomes" id="UP000472355"/>
    </source>
</evidence>
<gene>
    <name evidence="1" type="ORF">EXM65_02790</name>
</gene>